<feature type="region of interest" description="Disordered" evidence="1">
    <location>
        <begin position="257"/>
        <end position="339"/>
    </location>
</feature>
<organism evidence="2 3">
    <name type="scientific">Reticulomyxa filosa</name>
    <dbReference type="NCBI Taxonomy" id="46433"/>
    <lineage>
        <taxon>Eukaryota</taxon>
        <taxon>Sar</taxon>
        <taxon>Rhizaria</taxon>
        <taxon>Retaria</taxon>
        <taxon>Foraminifera</taxon>
        <taxon>Monothalamids</taxon>
        <taxon>Reticulomyxidae</taxon>
        <taxon>Reticulomyxa</taxon>
    </lineage>
</organism>
<feature type="compositionally biased region" description="Polar residues" evidence="1">
    <location>
        <begin position="277"/>
        <end position="313"/>
    </location>
</feature>
<proteinExistence type="predicted"/>
<comment type="caution">
    <text evidence="2">The sequence shown here is derived from an EMBL/GenBank/DDBJ whole genome shotgun (WGS) entry which is preliminary data.</text>
</comment>
<feature type="non-terminal residue" evidence="2">
    <location>
        <position position="387"/>
    </location>
</feature>
<dbReference type="Proteomes" id="UP000023152">
    <property type="component" value="Unassembled WGS sequence"/>
</dbReference>
<dbReference type="AlphaFoldDB" id="X6MJ79"/>
<accession>X6MJ79</accession>
<reference evidence="2 3" key="1">
    <citation type="journal article" date="2013" name="Curr. Biol.">
        <title>The Genome of the Foraminiferan Reticulomyxa filosa.</title>
        <authorList>
            <person name="Glockner G."/>
            <person name="Hulsmann N."/>
            <person name="Schleicher M."/>
            <person name="Noegel A.A."/>
            <person name="Eichinger L."/>
            <person name="Gallinger C."/>
            <person name="Pawlowski J."/>
            <person name="Sierra R."/>
            <person name="Euteneuer U."/>
            <person name="Pillet L."/>
            <person name="Moustafa A."/>
            <person name="Platzer M."/>
            <person name="Groth M."/>
            <person name="Szafranski K."/>
            <person name="Schliwa M."/>
        </authorList>
    </citation>
    <scope>NUCLEOTIDE SEQUENCE [LARGE SCALE GENOMIC DNA]</scope>
</reference>
<evidence type="ECO:0000313" key="2">
    <source>
        <dbReference type="EMBL" id="ETO14073.1"/>
    </source>
</evidence>
<sequence length="387" mass="44897">LSSFLQKKKKTKKKQHQIGIFEIHLSLLSDFNIILKNIKLISENFEKDVCLRDQNIETHGLNASNIDERFENQPYTMSVFEIDHQFVMKRFQEMCNRVMITSDQEPTKENHLTTRDIDDDLNLFPERRRSAYQQMIYPYIHQHELPYLYFLKKDTNKQTIVLLWMKTSFLDMLFESLQQYFEIPESVLKIVRVEGIPGRTRNNRGFLHPTCFFTTKKTRDNLILQNLRTLCEEETVIFISTNTSNKEVSFAGGVRHNSTVAKRHSSSTTSLASSLSPISNQPNSTGSEFVTASVPSPSSQDNKPLLQNETNVSPKYASKKKQGQERGPDEDEDEEEEEKILTYHSFAVCSPRLGIYHFGDFKAENSKKSPISWMIGLKMLFNEIEKD</sequence>
<evidence type="ECO:0000256" key="1">
    <source>
        <dbReference type="SAM" id="MobiDB-lite"/>
    </source>
</evidence>
<feature type="non-terminal residue" evidence="2">
    <location>
        <position position="1"/>
    </location>
</feature>
<evidence type="ECO:0000313" key="3">
    <source>
        <dbReference type="Proteomes" id="UP000023152"/>
    </source>
</evidence>
<name>X6MJ79_RETFI</name>
<feature type="compositionally biased region" description="Acidic residues" evidence="1">
    <location>
        <begin position="328"/>
        <end position="338"/>
    </location>
</feature>
<keyword evidence="3" id="KW-1185">Reference proteome</keyword>
<gene>
    <name evidence="2" type="ORF">RFI_23295</name>
</gene>
<feature type="compositionally biased region" description="Low complexity" evidence="1">
    <location>
        <begin position="266"/>
        <end position="276"/>
    </location>
</feature>
<dbReference type="EMBL" id="ASPP01020233">
    <property type="protein sequence ID" value="ETO14073.1"/>
    <property type="molecule type" value="Genomic_DNA"/>
</dbReference>
<protein>
    <submittedName>
        <fullName evidence="2">Uncharacterized protein</fullName>
    </submittedName>
</protein>